<dbReference type="EMBL" id="FN648596">
    <property type="protein sequence ID" value="CBN77566.1"/>
    <property type="molecule type" value="Genomic_DNA"/>
</dbReference>
<dbReference type="PANTHER" id="PTHR24353">
    <property type="entry name" value="CYCLIC NUCLEOTIDE-DEPENDENT PROTEIN KINASE"/>
    <property type="match status" value="1"/>
</dbReference>
<evidence type="ECO:0000256" key="10">
    <source>
        <dbReference type="ARBA" id="ARBA00022840"/>
    </source>
</evidence>
<evidence type="ECO:0000256" key="7">
    <source>
        <dbReference type="ARBA" id="ARBA00022741"/>
    </source>
</evidence>
<comment type="catalytic activity">
    <reaction evidence="15">
        <text>O-phospho-L-threonyl-[protein] + H2O = L-threonyl-[protein] + phosphate</text>
        <dbReference type="Rhea" id="RHEA:47004"/>
        <dbReference type="Rhea" id="RHEA-COMP:11060"/>
        <dbReference type="Rhea" id="RHEA-COMP:11605"/>
        <dbReference type="ChEBI" id="CHEBI:15377"/>
        <dbReference type="ChEBI" id="CHEBI:30013"/>
        <dbReference type="ChEBI" id="CHEBI:43474"/>
        <dbReference type="ChEBI" id="CHEBI:61977"/>
        <dbReference type="EC" id="3.1.3.16"/>
    </reaction>
</comment>
<dbReference type="Gene3D" id="3.60.40.10">
    <property type="entry name" value="PPM-type phosphatase domain"/>
    <property type="match status" value="1"/>
</dbReference>
<feature type="region of interest" description="Disordered" evidence="16">
    <location>
        <begin position="1"/>
        <end position="50"/>
    </location>
</feature>
<evidence type="ECO:0000256" key="13">
    <source>
        <dbReference type="ARBA" id="ARBA00023211"/>
    </source>
</evidence>
<dbReference type="Gene3D" id="1.10.510.10">
    <property type="entry name" value="Transferase(Phosphotransferase) domain 1"/>
    <property type="match status" value="1"/>
</dbReference>
<dbReference type="Gene3D" id="3.30.200.20">
    <property type="entry name" value="Phosphorylase Kinase, domain 1"/>
    <property type="match status" value="1"/>
</dbReference>
<dbReference type="GO" id="GO:0046872">
    <property type="term" value="F:metal ion binding"/>
    <property type="evidence" value="ECO:0007669"/>
    <property type="project" value="UniProtKB-KW"/>
</dbReference>
<evidence type="ECO:0000259" key="17">
    <source>
        <dbReference type="PROSITE" id="PS50011"/>
    </source>
</evidence>
<dbReference type="PROSITE" id="PS50042">
    <property type="entry name" value="CNMP_BINDING_3"/>
    <property type="match status" value="2"/>
</dbReference>
<evidence type="ECO:0000256" key="6">
    <source>
        <dbReference type="ARBA" id="ARBA00022723"/>
    </source>
</evidence>
<evidence type="ECO:0000256" key="5">
    <source>
        <dbReference type="ARBA" id="ARBA00022679"/>
    </source>
</evidence>
<dbReference type="OrthoDB" id="10264738at2759"/>
<name>D8LMF6_ECTSI</name>
<comment type="cofactor">
    <cofactor evidence="2">
        <name>Mg(2+)</name>
        <dbReference type="ChEBI" id="CHEBI:18420"/>
    </cofactor>
</comment>
<evidence type="ECO:0000259" key="19">
    <source>
        <dbReference type="PROSITE" id="PS51746"/>
    </source>
</evidence>
<dbReference type="Pfam" id="PF00069">
    <property type="entry name" value="Pkinase"/>
    <property type="match status" value="1"/>
</dbReference>
<dbReference type="InterPro" id="IPR001932">
    <property type="entry name" value="PPM-type_phosphatase-like_dom"/>
</dbReference>
<feature type="domain" description="Cyclic nucleotide-binding" evidence="18">
    <location>
        <begin position="637"/>
        <end position="759"/>
    </location>
</feature>
<dbReference type="STRING" id="2880.D8LMF6"/>
<dbReference type="eggNOG" id="KOG0614">
    <property type="taxonomic scope" value="Eukaryota"/>
</dbReference>
<dbReference type="OMA" id="VAQYEDP"/>
<dbReference type="EC" id="3.1.3.16" evidence="3"/>
<keyword evidence="6" id="KW-0479">Metal-binding</keyword>
<keyword evidence="12" id="KW-0904">Protein phosphatase</keyword>
<keyword evidence="9" id="KW-0378">Hydrolase</keyword>
<evidence type="ECO:0000256" key="11">
    <source>
        <dbReference type="ARBA" id="ARBA00022842"/>
    </source>
</evidence>
<evidence type="ECO:0000256" key="8">
    <source>
        <dbReference type="ARBA" id="ARBA00022777"/>
    </source>
</evidence>
<keyword evidence="11" id="KW-0460">Magnesium</keyword>
<feature type="domain" description="PPM-type phosphatase" evidence="19">
    <location>
        <begin position="118"/>
        <end position="413"/>
    </location>
</feature>
<evidence type="ECO:0000256" key="16">
    <source>
        <dbReference type="SAM" id="MobiDB-lite"/>
    </source>
</evidence>
<keyword evidence="4" id="KW-0723">Serine/threonine-protein kinase</keyword>
<evidence type="ECO:0000256" key="12">
    <source>
        <dbReference type="ARBA" id="ARBA00022912"/>
    </source>
</evidence>
<dbReference type="GO" id="GO:0005524">
    <property type="term" value="F:ATP binding"/>
    <property type="evidence" value="ECO:0007669"/>
    <property type="project" value="UniProtKB-KW"/>
</dbReference>
<proteinExistence type="predicted"/>
<dbReference type="PROSITE" id="PS51746">
    <property type="entry name" value="PPM_2"/>
    <property type="match status" value="1"/>
</dbReference>
<evidence type="ECO:0000259" key="18">
    <source>
        <dbReference type="PROSITE" id="PS50042"/>
    </source>
</evidence>
<comment type="catalytic activity">
    <reaction evidence="14">
        <text>O-phospho-L-seryl-[protein] + H2O = L-seryl-[protein] + phosphate</text>
        <dbReference type="Rhea" id="RHEA:20629"/>
        <dbReference type="Rhea" id="RHEA-COMP:9863"/>
        <dbReference type="Rhea" id="RHEA-COMP:11604"/>
        <dbReference type="ChEBI" id="CHEBI:15377"/>
        <dbReference type="ChEBI" id="CHEBI:29999"/>
        <dbReference type="ChEBI" id="CHEBI:43474"/>
        <dbReference type="ChEBI" id="CHEBI:83421"/>
        <dbReference type="EC" id="3.1.3.16"/>
    </reaction>
</comment>
<keyword evidence="7" id="KW-0547">Nucleotide-binding</keyword>
<dbReference type="SUPFAM" id="SSF81606">
    <property type="entry name" value="PP2C-like"/>
    <property type="match status" value="1"/>
</dbReference>
<keyword evidence="10" id="KW-0067">ATP-binding</keyword>
<evidence type="ECO:0000256" key="4">
    <source>
        <dbReference type="ARBA" id="ARBA00022527"/>
    </source>
</evidence>
<dbReference type="InterPro" id="IPR000595">
    <property type="entry name" value="cNMP-bd_dom"/>
</dbReference>
<dbReference type="SMART" id="SM00332">
    <property type="entry name" value="PP2Cc"/>
    <property type="match status" value="1"/>
</dbReference>
<dbReference type="Gene3D" id="2.60.120.10">
    <property type="entry name" value="Jelly Rolls"/>
    <property type="match status" value="2"/>
</dbReference>
<dbReference type="GO" id="GO:0004722">
    <property type="term" value="F:protein serine/threonine phosphatase activity"/>
    <property type="evidence" value="ECO:0007669"/>
    <property type="project" value="UniProtKB-EC"/>
</dbReference>
<dbReference type="InterPro" id="IPR036457">
    <property type="entry name" value="PPM-type-like_dom_sf"/>
</dbReference>
<feature type="compositionally biased region" description="Polar residues" evidence="16">
    <location>
        <begin position="1"/>
        <end position="20"/>
    </location>
</feature>
<evidence type="ECO:0000313" key="20">
    <source>
        <dbReference type="EMBL" id="CBN77566.1"/>
    </source>
</evidence>
<evidence type="ECO:0000256" key="9">
    <source>
        <dbReference type="ARBA" id="ARBA00022801"/>
    </source>
</evidence>
<dbReference type="SMART" id="SM00100">
    <property type="entry name" value="cNMP"/>
    <property type="match status" value="2"/>
</dbReference>
<protein>
    <recommendedName>
        <fullName evidence="3">protein-serine/threonine phosphatase</fullName>
        <ecNumber evidence="3">3.1.3.16</ecNumber>
    </recommendedName>
</protein>
<evidence type="ECO:0000313" key="21">
    <source>
        <dbReference type="Proteomes" id="UP000002630"/>
    </source>
</evidence>
<dbReference type="eggNOG" id="KOG0698">
    <property type="taxonomic scope" value="Eukaryota"/>
</dbReference>
<sequence length="1086" mass="121171">MSHTTQIRHYSRRVQQSTASPAGHLNPGRIPIDTEGQGGPEACSSNEEDRSGFRAASVASRRAACAMGCARSKKQVDDPLANGDGSGSGQPLTTREIEERVDAPPQSETVQIAGCSLRYAYVSQRGFYPDDREKANQDAYGVATHYGGDANKALFTVYDGHGKEGDLCAAFCKDTLPGVLSQELRESRTVEDGLKRAFNRTNDQLHRNRNVDDALSGTTAVALYLEGRDMWVANVGDSRAIVVQEHEGNLVARPLSSDQTPYRKDERERVKAAGARVMSMDQIEGLEPIHENWGDVDLGVELDEGGDPPRIWSPFGEYPGTAFTRSMGDVIAEELGVTADPEIIRRRIHPDDKFLVIASDGVFEFLTNQSVADMVSMYPDPLDACKKVVQESYDLWLQYEVRTDDITIICVYIEGMEAEKTGSPKAKEADLDNIALQGLRPVRKETSWHRKRQLIMSNEPVGWRKPLRLEGTKEESYTLEDHVVPKSAEERACILQAIKTNFLFEHTTDEQNKVLVDAMRKRKVKAGEWVIRQGDKGDCFFIIDKGTFEVRVNPYPGTTGVITDEKDAGQTVHVYEPTDTSKPCFGHLALMYSKPRSASVFAKTNGSLWELDRPVFQHVLLKKSRRDVAHTLRQVGVLQTLTLLQVHQLCDVLSEVVYEAGQTIITQGEVGDTFFILKEGRALVTQNGGKPGREEKRLRHMEEYSFFGERALLTREPRSANVIAETKVRCLVLSQQAFEKQLGPLSALIDKERIKREDRGGVPMLQDLQLLGEIAKDDLGQINACRLPQRSTPFTLRTMWKSDVVVEQQRTLVLKSSEMLKHIAEAPTMRLGCVAVPPLVSTYNMEASLHVLHQVSAVCTLSSLMEMKTVVPQDMVRHLTACLVLGLEALHSCDVLYRALSPELVFLDSRGYAVLMEYRMSRLGTTNAFTICGTPEYLAPEQVRHQEHSKAVDFWGLGVLIYELSYGTSPFQADSEMTIYNKISSHRAGMLEIPTSFAPAMGDFIDRLLHHDPQERLGSKADDITAIKTHQWFAGFDWGGVQAGEYYNQELQQLAHAKAQKLAGQEGELPDGGKGYSDDQSIWQRF</sequence>
<keyword evidence="21" id="KW-1185">Reference proteome</keyword>
<evidence type="ECO:0000256" key="2">
    <source>
        <dbReference type="ARBA" id="ARBA00001946"/>
    </source>
</evidence>
<dbReference type="SUPFAM" id="SSF56112">
    <property type="entry name" value="Protein kinase-like (PK-like)"/>
    <property type="match status" value="1"/>
</dbReference>
<dbReference type="SUPFAM" id="SSF51206">
    <property type="entry name" value="cAMP-binding domain-like"/>
    <property type="match status" value="2"/>
</dbReference>
<dbReference type="PROSITE" id="PS00888">
    <property type="entry name" value="CNMP_BINDING_1"/>
    <property type="match status" value="2"/>
</dbReference>
<dbReference type="FunFam" id="3.60.40.10:FF:000007">
    <property type="entry name" value="Phosphatase 2C and cyclic nucleotide-binding/kinase domain-containing protein"/>
    <property type="match status" value="1"/>
</dbReference>
<dbReference type="GO" id="GO:0005952">
    <property type="term" value="C:cAMP-dependent protein kinase complex"/>
    <property type="evidence" value="ECO:0007669"/>
    <property type="project" value="TreeGrafter"/>
</dbReference>
<feature type="domain" description="Protein kinase" evidence="17">
    <location>
        <begin position="768"/>
        <end position="1033"/>
    </location>
</feature>
<feature type="domain" description="Cyclic nucleotide-binding" evidence="18">
    <location>
        <begin position="503"/>
        <end position="620"/>
    </location>
</feature>
<dbReference type="InterPro" id="IPR018490">
    <property type="entry name" value="cNMP-bd_dom_sf"/>
</dbReference>
<dbReference type="Proteomes" id="UP000002630">
    <property type="component" value="Linkage Group LG03"/>
</dbReference>
<feature type="region of interest" description="Disordered" evidence="16">
    <location>
        <begin position="1065"/>
        <end position="1086"/>
    </location>
</feature>
<dbReference type="InterPro" id="IPR000719">
    <property type="entry name" value="Prot_kinase_dom"/>
</dbReference>
<dbReference type="EMBL" id="FN649728">
    <property type="protein sequence ID" value="CBN77566.1"/>
    <property type="molecule type" value="Genomic_DNA"/>
</dbReference>
<dbReference type="PROSITE" id="PS50011">
    <property type="entry name" value="PROTEIN_KINASE_DOM"/>
    <property type="match status" value="1"/>
</dbReference>
<keyword evidence="8" id="KW-0418">Kinase</keyword>
<dbReference type="CDD" id="cd00038">
    <property type="entry name" value="CAP_ED"/>
    <property type="match status" value="2"/>
</dbReference>
<dbReference type="PROSITE" id="PS00889">
    <property type="entry name" value="CNMP_BINDING_2"/>
    <property type="match status" value="1"/>
</dbReference>
<dbReference type="InterPro" id="IPR018488">
    <property type="entry name" value="cNMP-bd_CS"/>
</dbReference>
<gene>
    <name evidence="20" type="primary">PKG-lb</name>
    <name evidence="20" type="ORF">Esi_0004_0159</name>
</gene>
<dbReference type="SMART" id="SM00220">
    <property type="entry name" value="S_TKc"/>
    <property type="match status" value="1"/>
</dbReference>
<keyword evidence="5" id="KW-0808">Transferase</keyword>
<dbReference type="InterPro" id="IPR014710">
    <property type="entry name" value="RmlC-like_jellyroll"/>
</dbReference>
<comment type="cofactor">
    <cofactor evidence="1">
        <name>Mn(2+)</name>
        <dbReference type="ChEBI" id="CHEBI:29035"/>
    </cofactor>
</comment>
<evidence type="ECO:0000256" key="3">
    <source>
        <dbReference type="ARBA" id="ARBA00013081"/>
    </source>
</evidence>
<dbReference type="InParanoid" id="D8LMF6"/>
<evidence type="ECO:0000256" key="14">
    <source>
        <dbReference type="ARBA" id="ARBA00047761"/>
    </source>
</evidence>
<evidence type="ECO:0000256" key="15">
    <source>
        <dbReference type="ARBA" id="ARBA00048336"/>
    </source>
</evidence>
<dbReference type="CDD" id="cd00143">
    <property type="entry name" value="PP2Cc"/>
    <property type="match status" value="1"/>
</dbReference>
<dbReference type="InterPro" id="IPR011009">
    <property type="entry name" value="Kinase-like_dom_sf"/>
</dbReference>
<reference evidence="20 21" key="1">
    <citation type="journal article" date="2010" name="Nature">
        <title>The Ectocarpus genome and the independent evolution of multicellularity in brown algae.</title>
        <authorList>
            <person name="Cock J.M."/>
            <person name="Sterck L."/>
            <person name="Rouze P."/>
            <person name="Scornet D."/>
            <person name="Allen A.E."/>
            <person name="Amoutzias G."/>
            <person name="Anthouard V."/>
            <person name="Artiguenave F."/>
            <person name="Aury J.M."/>
            <person name="Badger J.H."/>
            <person name="Beszteri B."/>
            <person name="Billiau K."/>
            <person name="Bonnet E."/>
            <person name="Bothwell J.H."/>
            <person name="Bowler C."/>
            <person name="Boyen C."/>
            <person name="Brownlee C."/>
            <person name="Carrano C.J."/>
            <person name="Charrier B."/>
            <person name="Cho G.Y."/>
            <person name="Coelho S.M."/>
            <person name="Collen J."/>
            <person name="Corre E."/>
            <person name="Da Silva C."/>
            <person name="Delage L."/>
            <person name="Delaroque N."/>
            <person name="Dittami S.M."/>
            <person name="Doulbeau S."/>
            <person name="Elias M."/>
            <person name="Farnham G."/>
            <person name="Gachon C.M."/>
            <person name="Gschloessl B."/>
            <person name="Heesch S."/>
            <person name="Jabbari K."/>
            <person name="Jubin C."/>
            <person name="Kawai H."/>
            <person name="Kimura K."/>
            <person name="Kloareg B."/>
            <person name="Kupper F.C."/>
            <person name="Lang D."/>
            <person name="Le Bail A."/>
            <person name="Leblanc C."/>
            <person name="Lerouge P."/>
            <person name="Lohr M."/>
            <person name="Lopez P.J."/>
            <person name="Martens C."/>
            <person name="Maumus F."/>
            <person name="Michel G."/>
            <person name="Miranda-Saavedra D."/>
            <person name="Morales J."/>
            <person name="Moreau H."/>
            <person name="Motomura T."/>
            <person name="Nagasato C."/>
            <person name="Napoli C.A."/>
            <person name="Nelson D.R."/>
            <person name="Nyvall-Collen P."/>
            <person name="Peters A.F."/>
            <person name="Pommier C."/>
            <person name="Potin P."/>
            <person name="Poulain J."/>
            <person name="Quesneville H."/>
            <person name="Read B."/>
            <person name="Rensing S.A."/>
            <person name="Ritter A."/>
            <person name="Rousvoal S."/>
            <person name="Samanta M."/>
            <person name="Samson G."/>
            <person name="Schroeder D.C."/>
            <person name="Segurens B."/>
            <person name="Strittmatter M."/>
            <person name="Tonon T."/>
            <person name="Tregear J.W."/>
            <person name="Valentin K."/>
            <person name="von Dassow P."/>
            <person name="Yamagishi T."/>
            <person name="Van de Peer Y."/>
            <person name="Wincker P."/>
        </authorList>
    </citation>
    <scope>NUCLEOTIDE SEQUENCE [LARGE SCALE GENOMIC DNA]</scope>
    <source>
        <strain evidence="21">Ec32 / CCAP1310/4</strain>
    </source>
</reference>
<evidence type="ECO:0000256" key="1">
    <source>
        <dbReference type="ARBA" id="ARBA00001936"/>
    </source>
</evidence>
<keyword evidence="13" id="KW-0464">Manganese</keyword>
<dbReference type="AlphaFoldDB" id="D8LMF6"/>
<dbReference type="GO" id="GO:0004691">
    <property type="term" value="F:cAMP-dependent protein kinase activity"/>
    <property type="evidence" value="ECO:0007669"/>
    <property type="project" value="TreeGrafter"/>
</dbReference>
<organism evidence="20 21">
    <name type="scientific">Ectocarpus siliculosus</name>
    <name type="common">Brown alga</name>
    <name type="synonym">Conferva siliculosa</name>
    <dbReference type="NCBI Taxonomy" id="2880"/>
    <lineage>
        <taxon>Eukaryota</taxon>
        <taxon>Sar</taxon>
        <taxon>Stramenopiles</taxon>
        <taxon>Ochrophyta</taxon>
        <taxon>PX clade</taxon>
        <taxon>Phaeophyceae</taxon>
        <taxon>Ectocarpales</taxon>
        <taxon>Ectocarpaceae</taxon>
        <taxon>Ectocarpus</taxon>
    </lineage>
</organism>
<dbReference type="PRINTS" id="PR00103">
    <property type="entry name" value="CAMPKINASE"/>
</dbReference>
<accession>D8LMF6</accession>
<dbReference type="Pfam" id="PF00481">
    <property type="entry name" value="PP2C"/>
    <property type="match status" value="1"/>
</dbReference>
<dbReference type="Pfam" id="PF00027">
    <property type="entry name" value="cNMP_binding"/>
    <property type="match status" value="2"/>
</dbReference>